<feature type="domain" description="Phospholipase C/D" evidence="1">
    <location>
        <begin position="6"/>
        <end position="142"/>
    </location>
</feature>
<dbReference type="Proteomes" id="UP001267290">
    <property type="component" value="Unassembled WGS sequence"/>
</dbReference>
<comment type="caution">
    <text evidence="2">The sequence shown here is derived from an EMBL/GenBank/DDBJ whole genome shotgun (WGS) entry which is preliminary data.</text>
</comment>
<dbReference type="RefSeq" id="WP_310224011.1">
    <property type="nucleotide sequence ID" value="NZ_JAVDSB010000001.1"/>
</dbReference>
<organism evidence="2 3">
    <name type="scientific">Paenibacillus qinlingensis</name>
    <dbReference type="NCBI Taxonomy" id="1837343"/>
    <lineage>
        <taxon>Bacteria</taxon>
        <taxon>Bacillati</taxon>
        <taxon>Bacillota</taxon>
        <taxon>Bacilli</taxon>
        <taxon>Bacillales</taxon>
        <taxon>Paenibacillaceae</taxon>
        <taxon>Paenibacillus</taxon>
    </lineage>
</organism>
<dbReference type="InterPro" id="IPR029002">
    <property type="entry name" value="PLPC/GPLD1"/>
</dbReference>
<sequence length="311" mass="35786">MPNIWTHLIFGQKALNQLGHSSILNDKQQRNIFSLGCQGPDFLFYHNFLPWKKDKTLNELGSLMHKESCGPFLLDLIRQVQGRGIYNPAVLYVLGFITHHVLDRNLHPYVFYKSGFKKWDHQRFEIIMDTIYAKHERNILTWKTPVWKEIYVGEKFPLGIVPALSAATAIHYPEIASQMNDANDWDIAYLDMIRAQRLFHDPNGIKRILTLGQISPLVFTKNPAPLDYFNEAKATWNCPTDLDETYSFSVWELLETAMNDAILVLQAAIQVLQRGTEADYDALRGVLGNRSYETGKDCDLRLPITHVQPIL</sequence>
<proteinExistence type="predicted"/>
<evidence type="ECO:0000313" key="2">
    <source>
        <dbReference type="EMBL" id="MDR6549764.1"/>
    </source>
</evidence>
<accession>A0ABU1NQN6</accession>
<evidence type="ECO:0000259" key="1">
    <source>
        <dbReference type="Pfam" id="PF00882"/>
    </source>
</evidence>
<dbReference type="Pfam" id="PF00882">
    <property type="entry name" value="Zn_dep_PLPC"/>
    <property type="match status" value="1"/>
</dbReference>
<name>A0ABU1NQN6_9BACL</name>
<reference evidence="2 3" key="1">
    <citation type="submission" date="2023-07" db="EMBL/GenBank/DDBJ databases">
        <title>Sorghum-associated microbial communities from plants grown in Nebraska, USA.</title>
        <authorList>
            <person name="Schachtman D."/>
        </authorList>
    </citation>
    <scope>NUCLEOTIDE SEQUENCE [LARGE SCALE GENOMIC DNA]</scope>
    <source>
        <strain evidence="2 3">CC258</strain>
    </source>
</reference>
<evidence type="ECO:0000313" key="3">
    <source>
        <dbReference type="Proteomes" id="UP001267290"/>
    </source>
</evidence>
<protein>
    <recommendedName>
        <fullName evidence="1">Phospholipase C/D domain-containing protein</fullName>
    </recommendedName>
</protein>
<keyword evidence="3" id="KW-1185">Reference proteome</keyword>
<dbReference type="EMBL" id="JAVDSB010000001">
    <property type="protein sequence ID" value="MDR6549764.1"/>
    <property type="molecule type" value="Genomic_DNA"/>
</dbReference>
<gene>
    <name evidence="2" type="ORF">J2736_000947</name>
</gene>